<evidence type="ECO:0000256" key="7">
    <source>
        <dbReference type="PROSITE-ProRule" id="PRU00221"/>
    </source>
</evidence>
<dbReference type="Pfam" id="PF00400">
    <property type="entry name" value="WD40"/>
    <property type="match status" value="6"/>
</dbReference>
<dbReference type="PANTHER" id="PTHR19923:SF0">
    <property type="entry name" value="PLEIOTROPIC REGULATOR 1"/>
    <property type="match status" value="1"/>
</dbReference>
<dbReference type="PROSITE" id="PS00678">
    <property type="entry name" value="WD_REPEATS_1"/>
    <property type="match status" value="1"/>
</dbReference>
<dbReference type="GO" id="GO:0071011">
    <property type="term" value="C:precatalytic spliceosome"/>
    <property type="evidence" value="ECO:0007669"/>
    <property type="project" value="TreeGrafter"/>
</dbReference>
<dbReference type="InterPro" id="IPR045241">
    <property type="entry name" value="Prp46/PLRG1-like"/>
</dbReference>
<evidence type="ECO:0000256" key="1">
    <source>
        <dbReference type="ARBA" id="ARBA00022574"/>
    </source>
</evidence>
<sequence length="486" mass="53396">MSLIAGDQTPETPHGHGHGHYASASSKDKEQSVQKHSVHTLVFRSLKRTHDMFLSDQGNLPPVNDKAEKIMKAVKAKDQYGPVMGIVERQKLEIAQGGDPLMITGAPQVSDPAAGDSQALALISNTKSLATIGGIGINDATKAPTSIVSQAKKIATMPKPKWHPPWKLHRVLSGHLGWVRCVTVEPGNEWFATGSADRVIKIWDLASGKLKLSLTGHVSTVRGLVVSARHPYLFSCGEDRTVKCWDLEQNKVIRSYHGHLSAVYGISLHPTIDVIVTVGRDSVGRVWDMRTKANIITLSGHTNTVASVLTQAAEPQVITGSHDSTIRLWDLSTGKSMATLTNHKKSIRALAMHPDLYMFASASTDNIKQWKCPKGEFIQNLTGHNAIVNALAVNQDGVLVSGADNGSLHFWDWRTGYNFQRIQTQVQPGSMDSEAGIFSMTYDLSGTRLITTEADKTIKIYREDDEATEESHPIDWKPDILKRRRF</sequence>
<dbReference type="SMART" id="SM00320">
    <property type="entry name" value="WD40"/>
    <property type="match status" value="7"/>
</dbReference>
<dbReference type="InterPro" id="IPR019775">
    <property type="entry name" value="WD40_repeat_CS"/>
</dbReference>
<feature type="repeat" description="WD" evidence="7">
    <location>
        <begin position="256"/>
        <end position="297"/>
    </location>
</feature>
<evidence type="ECO:0000256" key="5">
    <source>
        <dbReference type="ARBA" id="ARBA00062641"/>
    </source>
</evidence>
<name>A0A8J2LEQ1_9HEXA</name>
<reference evidence="9" key="1">
    <citation type="submission" date="2021-06" db="EMBL/GenBank/DDBJ databases">
        <authorList>
            <person name="Hodson N. C."/>
            <person name="Mongue J. A."/>
            <person name="Jaron S. K."/>
        </authorList>
    </citation>
    <scope>NUCLEOTIDE SEQUENCE</scope>
</reference>
<comment type="function">
    <text evidence="4">Involved in pre-mRNA splicing as component of the spliceosome. Component of the PRP19-CDC5L complex that forms an integral part of the spliceosome and is required for activating pre-mRNA splicing. As a component of the minor spliceosome, involved in the splicing of U12-type introns in pre-mRNAs.</text>
</comment>
<feature type="repeat" description="WD" evidence="7">
    <location>
        <begin position="214"/>
        <end position="255"/>
    </location>
</feature>
<dbReference type="PANTHER" id="PTHR19923">
    <property type="entry name" value="WD40 REPEAT PROTEINPRL1/PRL2-RELATED"/>
    <property type="match status" value="1"/>
</dbReference>
<dbReference type="GO" id="GO:0000398">
    <property type="term" value="P:mRNA splicing, via spliceosome"/>
    <property type="evidence" value="ECO:0007669"/>
    <property type="project" value="InterPro"/>
</dbReference>
<evidence type="ECO:0000256" key="3">
    <source>
        <dbReference type="ARBA" id="ARBA00025726"/>
    </source>
</evidence>
<dbReference type="OrthoDB" id="10256122at2759"/>
<evidence type="ECO:0000313" key="9">
    <source>
        <dbReference type="EMBL" id="CAG7834542.1"/>
    </source>
</evidence>
<dbReference type="FunFam" id="2.130.10.10:FF:000012">
    <property type="entry name" value="Putative pleiotropic regulator 1"/>
    <property type="match status" value="1"/>
</dbReference>
<keyword evidence="1 7" id="KW-0853">WD repeat</keyword>
<keyword evidence="2" id="KW-0677">Repeat</keyword>
<evidence type="ECO:0000313" key="10">
    <source>
        <dbReference type="Proteomes" id="UP000708208"/>
    </source>
</evidence>
<dbReference type="Proteomes" id="UP000708208">
    <property type="component" value="Unassembled WGS sequence"/>
</dbReference>
<gene>
    <name evidence="9" type="ORF">AFUS01_LOCUS44039</name>
</gene>
<keyword evidence="10" id="KW-1185">Reference proteome</keyword>
<protein>
    <recommendedName>
        <fullName evidence="6">Pleiotropic regulator 1</fullName>
    </recommendedName>
</protein>
<feature type="repeat" description="WD" evidence="7">
    <location>
        <begin position="298"/>
        <end position="339"/>
    </location>
</feature>
<dbReference type="PROSITE" id="PS50294">
    <property type="entry name" value="WD_REPEATS_REGION"/>
    <property type="match status" value="5"/>
</dbReference>
<evidence type="ECO:0000256" key="8">
    <source>
        <dbReference type="SAM" id="MobiDB-lite"/>
    </source>
</evidence>
<comment type="similarity">
    <text evidence="3">Belongs to the WD repeat PRL1/PRL2 family.</text>
</comment>
<accession>A0A8J2LEQ1</accession>
<proteinExistence type="inferred from homology"/>
<evidence type="ECO:0000256" key="2">
    <source>
        <dbReference type="ARBA" id="ARBA00022737"/>
    </source>
</evidence>
<feature type="repeat" description="WD" evidence="7">
    <location>
        <begin position="381"/>
        <end position="421"/>
    </location>
</feature>
<feature type="repeat" description="WD" evidence="7">
    <location>
        <begin position="172"/>
        <end position="213"/>
    </location>
</feature>
<evidence type="ECO:0000256" key="4">
    <source>
        <dbReference type="ARBA" id="ARBA00046238"/>
    </source>
</evidence>
<dbReference type="GO" id="GO:0000974">
    <property type="term" value="C:Prp19 complex"/>
    <property type="evidence" value="ECO:0007669"/>
    <property type="project" value="TreeGrafter"/>
</dbReference>
<dbReference type="CDD" id="cd00200">
    <property type="entry name" value="WD40"/>
    <property type="match status" value="1"/>
</dbReference>
<comment type="subunit">
    <text evidence="5">Identified in the spliceosome C complex. Component of the PRP19-CDC5L splicing complex composed of a core complex comprising a homotetramer of PRPF19, CDC5L, PLRG1 and BCAS2, and at least three less stably associated proteins CTNNBL1, CWC15 and HSPA8. Interacts (via its WD40 repeat domain) directly with CDC5L (via its C-terminal); the interaction is required for mRNA splicing but not for spliceosome assembly. Component of the minor spliceosome, which splices U12-type introns. Within this complex, interacts with CRIPT. Also interacts directly in the complex with BCAS2 and PRPF19. Interacts with USB1.</text>
</comment>
<organism evidence="9 10">
    <name type="scientific">Allacma fusca</name>
    <dbReference type="NCBI Taxonomy" id="39272"/>
    <lineage>
        <taxon>Eukaryota</taxon>
        <taxon>Metazoa</taxon>
        <taxon>Ecdysozoa</taxon>
        <taxon>Arthropoda</taxon>
        <taxon>Hexapoda</taxon>
        <taxon>Collembola</taxon>
        <taxon>Symphypleona</taxon>
        <taxon>Sminthuridae</taxon>
        <taxon>Allacma</taxon>
    </lineage>
</organism>
<evidence type="ECO:0000256" key="6">
    <source>
        <dbReference type="ARBA" id="ARBA00073631"/>
    </source>
</evidence>
<dbReference type="EMBL" id="CAJVCH010570277">
    <property type="protein sequence ID" value="CAG7834542.1"/>
    <property type="molecule type" value="Genomic_DNA"/>
</dbReference>
<feature type="region of interest" description="Disordered" evidence="8">
    <location>
        <begin position="1"/>
        <end position="37"/>
    </location>
</feature>
<dbReference type="PROSITE" id="PS50082">
    <property type="entry name" value="WD_REPEATS_2"/>
    <property type="match status" value="5"/>
</dbReference>
<dbReference type="InterPro" id="IPR001680">
    <property type="entry name" value="WD40_rpt"/>
</dbReference>
<dbReference type="AlphaFoldDB" id="A0A8J2LEQ1"/>
<comment type="caution">
    <text evidence="9">The sequence shown here is derived from an EMBL/GenBank/DDBJ whole genome shotgun (WGS) entry which is preliminary data.</text>
</comment>
<dbReference type="GO" id="GO:0071013">
    <property type="term" value="C:catalytic step 2 spliceosome"/>
    <property type="evidence" value="ECO:0007669"/>
    <property type="project" value="TreeGrafter"/>
</dbReference>